<evidence type="ECO:0000256" key="2">
    <source>
        <dbReference type="SAM" id="SignalP"/>
    </source>
</evidence>
<reference evidence="3" key="1">
    <citation type="submission" date="2021-01" db="EMBL/GenBank/DDBJ databases">
        <authorList>
            <consortium name="Genoscope - CEA"/>
            <person name="William W."/>
        </authorList>
    </citation>
    <scope>NUCLEOTIDE SEQUENCE</scope>
</reference>
<feature type="signal peptide" evidence="2">
    <location>
        <begin position="1"/>
        <end position="21"/>
    </location>
</feature>
<dbReference type="EMBL" id="CAJJDM010000163">
    <property type="protein sequence ID" value="CAD8114098.1"/>
    <property type="molecule type" value="Genomic_DNA"/>
</dbReference>
<keyword evidence="2" id="KW-0732">Signal</keyword>
<dbReference type="Proteomes" id="UP000688137">
    <property type="component" value="Unassembled WGS sequence"/>
</dbReference>
<keyword evidence="1" id="KW-0812">Transmembrane</keyword>
<protein>
    <recommendedName>
        <fullName evidence="5">Transmembrane protein</fullName>
    </recommendedName>
</protein>
<dbReference type="OMA" id="CYQLHQL"/>
<keyword evidence="1" id="KW-0472">Membrane</keyword>
<keyword evidence="1" id="KW-1133">Transmembrane helix</keyword>
<dbReference type="AlphaFoldDB" id="A0A8S1QE69"/>
<proteinExistence type="predicted"/>
<feature type="chain" id="PRO_5035947329" description="Transmembrane protein" evidence="2">
    <location>
        <begin position="22"/>
        <end position="1263"/>
    </location>
</feature>
<gene>
    <name evidence="3" type="ORF">PPRIM_AZ9-3.1.T1580025</name>
</gene>
<accession>A0A8S1QE69</accession>
<evidence type="ECO:0000256" key="1">
    <source>
        <dbReference type="SAM" id="Phobius"/>
    </source>
</evidence>
<sequence>MNFIYICLYLKMWFFIRVTFCQSTTYQIFPNENIYSKNYGYAIDIDKENFDEKSIQKQNIELLREIKIENEQSIELNGDEQLFSFTSDDYIDVFILKNKSIECLYQIKNYLYNDDEIIIEKKQCLFLLNHSYCYQLHQLDKFIYIVQCKFNENTTIIQIVNQSQIFDEIMIPIQPFCKQDSTFYKETLIIYNKQCESTKFYSTQIHNLSFNNTQLYDLTEIKEFNENTEQLIDIQFCTHSNLYIIFTNQIISFFLQTKELYNLFSHVGFDIKQFKFINLQTQNYIVQVNKETQQLYLNNYQFDISIQDFQNFFFIQKNLILFQLKDQLFIKVNSLFSSILSIKINNFIQIGELPYFIALSNQQLKFIKLTLPKSVITYNNSDSIYMIQSALIIAPNFLINFILLDPNNPIQYFQQTKIFYETNNSNDQICLSYQIYKRTLPFKIRQIMENEKQLTIFENQYAQFISYLDWILSIGNVTFLHKLKDEQILIGLNLDDKFIKLIFYSNGRPMKTYQFKLFNNLINMFFIRESIHLVIIYQNQIEIYKLGFEQIEKSISNTDIKIIKAIQQKDIVQYLLEDCNKISILFFGDYFSIRKNKYQFDCKTSLQFYKDDIYIDIHSLYFKHKKQVERIIILKEKISEVSNVLLEYLLLFTLLDNKYYVKLFLVKREELLFLYTLPTYNYTIQFPFYYQIQNSILMIKTKSSIQGSFILIYDVTKTAIESLIQITEIDSEERFSFKFINNKEYIYQYKGQLKIQNLYQPCFILNISYGGYSFVQNKEIIIKTQSLISNQSVDLDLYLFQINKNYKLELLNQNEIILIDNTISFKNIFGNIENIQIIGSENNQVYLPLIFTNNSISCIFYRFGLCINQTSILRNIFDLNTSITFDYQNMIFSLLNIGYNPDDCNHVIYMKDKDTIIINEFNFCYNNSKLKKNYKILTNDDSSYIEIKDFIQINDFQIFRYSNDYLLFTFQFCHLQDAKLTKSFENQVFQSLDVAKIDNFTYLFLNINIEYFEIRIINITKVDQNASYDILYHDFQQWNDLLSNLQTQFSKNLLSKLQIYYVNKINNDIEIKFIVIMQFHLAFLIKLTVNLNHLDNIKLQQQGIIRFEQEALFSNLIFIDNKYAILSFQNDQSNFINIFDISNLSERKNVDSIQKFIDNNYTAIERYNETHFVIVQNILNQNYQVHLIILDKLKVECQGQCSKPAYLKLSNQVSEIEIEIKFKNEQEIKNYLQLVIIILTLISIVIKLVTKKVKNINRKQNQI</sequence>
<keyword evidence="4" id="KW-1185">Reference proteome</keyword>
<evidence type="ECO:0008006" key="5">
    <source>
        <dbReference type="Google" id="ProtNLM"/>
    </source>
</evidence>
<comment type="caution">
    <text evidence="3">The sequence shown here is derived from an EMBL/GenBank/DDBJ whole genome shotgun (WGS) entry which is preliminary data.</text>
</comment>
<organism evidence="3 4">
    <name type="scientific">Paramecium primaurelia</name>
    <dbReference type="NCBI Taxonomy" id="5886"/>
    <lineage>
        <taxon>Eukaryota</taxon>
        <taxon>Sar</taxon>
        <taxon>Alveolata</taxon>
        <taxon>Ciliophora</taxon>
        <taxon>Intramacronucleata</taxon>
        <taxon>Oligohymenophorea</taxon>
        <taxon>Peniculida</taxon>
        <taxon>Parameciidae</taxon>
        <taxon>Paramecium</taxon>
    </lineage>
</organism>
<feature type="transmembrane region" description="Helical" evidence="1">
    <location>
        <begin position="1231"/>
        <end position="1250"/>
    </location>
</feature>
<evidence type="ECO:0000313" key="4">
    <source>
        <dbReference type="Proteomes" id="UP000688137"/>
    </source>
</evidence>
<evidence type="ECO:0000313" key="3">
    <source>
        <dbReference type="EMBL" id="CAD8114098.1"/>
    </source>
</evidence>
<name>A0A8S1QE69_PARPR</name>